<feature type="region of interest" description="Disordered" evidence="1">
    <location>
        <begin position="1"/>
        <end position="22"/>
    </location>
</feature>
<keyword evidence="7" id="KW-1185">Reference proteome</keyword>
<dbReference type="InterPro" id="IPR029314">
    <property type="entry name" value="FANCI_S4"/>
</dbReference>
<dbReference type="Pfam" id="PF14678">
    <property type="entry name" value="FANCI_S4"/>
    <property type="match status" value="1"/>
</dbReference>
<evidence type="ECO:0000259" key="3">
    <source>
        <dbReference type="Pfam" id="PF14676"/>
    </source>
</evidence>
<evidence type="ECO:0000313" key="7">
    <source>
        <dbReference type="Proteomes" id="UP000504607"/>
    </source>
</evidence>
<dbReference type="PANTHER" id="PTHR21818:SF0">
    <property type="entry name" value="FANCONI ANEMIA GROUP I PROTEIN"/>
    <property type="match status" value="1"/>
</dbReference>
<reference evidence="8" key="1">
    <citation type="submission" date="2025-08" db="UniProtKB">
        <authorList>
            <consortium name="RefSeq"/>
        </authorList>
    </citation>
    <scope>IDENTIFICATION</scope>
</reference>
<dbReference type="GO" id="GO:0006281">
    <property type="term" value="P:DNA repair"/>
    <property type="evidence" value="ECO:0007669"/>
    <property type="project" value="InterPro"/>
</dbReference>
<accession>A0A8N4EYI7</accession>
<evidence type="ECO:0000313" key="8">
    <source>
        <dbReference type="RefSeq" id="XP_029120442.1"/>
    </source>
</evidence>
<dbReference type="Proteomes" id="UP000504607">
    <property type="component" value="Chromosome 5"/>
</dbReference>
<dbReference type="Pfam" id="PF14676">
    <property type="entry name" value="FANCI_S2"/>
    <property type="match status" value="1"/>
</dbReference>
<feature type="domain" description="FANCI solenoid 4" evidence="4">
    <location>
        <begin position="1090"/>
        <end position="1329"/>
    </location>
</feature>
<dbReference type="RefSeq" id="XP_029120442.1">
    <property type="nucleotide sequence ID" value="XM_029264609.1"/>
</dbReference>
<sequence length="1414" mass="158054">MTTTARSARTHHPPPPPLTTDDIVRLAKDPSATLPSSASPSALLSLLDSPSSSPSVPVTVYLSSLLSLLSRSPPRPSLLSSLLLSSLRLFLSRRLPSGPDTARVFHLFSPLLPNLDPSDLPSLLDLITSHLSDIADPDDAQPLDLLPRLLDLAIDAAREESIVLILERFLATDWSKALLVKIVSLLRDFPALSRVSVLDFVEKVFGGMKAVDLQDLPSFVYQLLLLASKGINKRAVIGGILGFFGGSLTGPASIVRQVEGTVLMHVNFAVKQDPSLGQEVLAIVRSNLGVLNHFAVAILLSVARVRRFNESSIGLLRSAVVTSHRDYKLSWNCKWLPDDVKEECLETAKCVEKALIKAVNESNNGREHVIPSTVQFGFVLLESADNGSGEVDGFRGLMGMEELGIQILKTLFEVHDMARNEIIEQCKFRILSLKPHQSMPIIKLLGHLVQSYPYPMLDYISHLKESLDYFTFMNDITSVALIDAILPLIKFSRDLQDYIILVVRKAMFKREDSVRIAAISVIIELILMESKSKKDGINSLQESSSQASCSQQADISCGLGRGLFQELSGLLQRCLSQQARVKEIMYHGLIKLVLLDPFVATSVLDFLWPHFLHFYKGDADSPLRVDACFKLESGKVCLVEPLDYLLLCVSWILLLQPHGKSDHPSEFSWPCFDFSLSQENEVARTSSGELFSNALSKIRRSLRKCTLDDGQGQTEDNSLPLQGEKTYSHGWILLGIIEVFINVVASELEKAADEEKIVLEKEIMELVNSYDFLEIESIMNKQRSGNRKGSSRCVQDKVNSEFKKYSHVSLQKLSQAGRPFFATSNIHQLLVTALKSSNADDPDKHTASQNHSQSSLCKTWDQCLKLISFALKACLHHLQSINSMKTGSDGDPLKTLLHGDVERLGQPIMQLIWLLKSGLKLEKHPKKLEDKGKKNIENKGDQLLLSLLCLNELFKLNSSGVHFAELIEDMLNLITPVLDSETAMDTAQGIDNEQGSMLKDKFLRRLHLFLEKIIKPLYSELLALSHFPESEVLAELIVIIEKKLPNQQRTYHGTWAAAICRSSSIENPNAARSVAGLVIYLMPAPNDLIVAHDMASELLKVVGSEDKDPEEISETFPIINHSTKNAIASMLIRVVESCMVELDWSISKLRAMSIVNLEFIGLRKKHQFGERLPGLKLEEALHSRSEALAYLLSCFLELNLKDCQAEHLLKVTAKFYKLLVRMTKLCIAPKGCKQLVPSPKFQKLAEVTCSRLTSPLYNFVALVQRNQQENAQRRGIIRKIKRENRCIPDLIFQIEDYEKYLIQLSKLTKVNFLRHAKRSTARDFKIIEMKKIAVEGKASEHNPSQGNSTSSENESSEESVRPDEEHASEKVASPESSRDTADEHSETDKEDQKMVLRRKRAKTSRIVEDSDEET</sequence>
<feature type="domain" description="FANCI helical" evidence="5">
    <location>
        <begin position="275"/>
        <end position="354"/>
    </location>
</feature>
<evidence type="ECO:0000259" key="4">
    <source>
        <dbReference type="Pfam" id="PF14678"/>
    </source>
</evidence>
<dbReference type="InterPro" id="IPR029308">
    <property type="entry name" value="FANCI_S1"/>
</dbReference>
<dbReference type="GO" id="GO:0070182">
    <property type="term" value="F:DNA polymerase binding"/>
    <property type="evidence" value="ECO:0007669"/>
    <property type="project" value="TreeGrafter"/>
</dbReference>
<feature type="domain" description="FANCI helical" evidence="6">
    <location>
        <begin position="541"/>
        <end position="774"/>
    </location>
</feature>
<dbReference type="PANTHER" id="PTHR21818">
    <property type="entry name" value="BC025462 PROTEIN"/>
    <property type="match status" value="1"/>
</dbReference>
<dbReference type="Pfam" id="PF14675">
    <property type="entry name" value="FANCI_S1"/>
    <property type="match status" value="1"/>
</dbReference>
<proteinExistence type="predicted"/>
<evidence type="ECO:0000259" key="5">
    <source>
        <dbReference type="Pfam" id="PF14679"/>
    </source>
</evidence>
<name>A0A8N4EYI7_ELAGV</name>
<feature type="domain" description="FANCI solenoid 2" evidence="3">
    <location>
        <begin position="369"/>
        <end position="522"/>
    </location>
</feature>
<feature type="compositionally biased region" description="Basic and acidic residues" evidence="1">
    <location>
        <begin position="1376"/>
        <end position="1394"/>
    </location>
</feature>
<dbReference type="InterPro" id="IPR026171">
    <property type="entry name" value="FANCI"/>
</dbReference>
<dbReference type="Pfam" id="PF14679">
    <property type="entry name" value="FANCI_HD1"/>
    <property type="match status" value="1"/>
</dbReference>
<dbReference type="Pfam" id="PF14680">
    <property type="entry name" value="FANCI_HD2"/>
    <property type="match status" value="1"/>
</dbReference>
<evidence type="ECO:0000256" key="1">
    <source>
        <dbReference type="SAM" id="MobiDB-lite"/>
    </source>
</evidence>
<dbReference type="OrthoDB" id="195089at2759"/>
<evidence type="ECO:0000259" key="2">
    <source>
        <dbReference type="Pfam" id="PF14675"/>
    </source>
</evidence>
<dbReference type="InterPro" id="IPR029315">
    <property type="entry name" value="FANCI_S2"/>
</dbReference>
<feature type="region of interest" description="Disordered" evidence="1">
    <location>
        <begin position="1335"/>
        <end position="1414"/>
    </location>
</feature>
<gene>
    <name evidence="8" type="primary">LOC105045158</name>
</gene>
<organism evidence="7 8">
    <name type="scientific">Elaeis guineensis var. tenera</name>
    <name type="common">Oil palm</name>
    <dbReference type="NCBI Taxonomy" id="51953"/>
    <lineage>
        <taxon>Eukaryota</taxon>
        <taxon>Viridiplantae</taxon>
        <taxon>Streptophyta</taxon>
        <taxon>Embryophyta</taxon>
        <taxon>Tracheophyta</taxon>
        <taxon>Spermatophyta</taxon>
        <taxon>Magnoliopsida</taxon>
        <taxon>Liliopsida</taxon>
        <taxon>Arecaceae</taxon>
        <taxon>Arecoideae</taxon>
        <taxon>Cocoseae</taxon>
        <taxon>Elaeidinae</taxon>
        <taxon>Elaeis</taxon>
    </lineage>
</organism>
<feature type="domain" description="FANCI solenoid 1" evidence="2">
    <location>
        <begin position="164"/>
        <end position="244"/>
    </location>
</feature>
<feature type="compositionally biased region" description="Basic and acidic residues" evidence="1">
    <location>
        <begin position="1358"/>
        <end position="1369"/>
    </location>
</feature>
<dbReference type="InterPro" id="IPR029310">
    <property type="entry name" value="FANCI_HD1"/>
</dbReference>
<dbReference type="InterPro" id="IPR029312">
    <property type="entry name" value="FANCI_HD2"/>
</dbReference>
<evidence type="ECO:0000259" key="6">
    <source>
        <dbReference type="Pfam" id="PF14680"/>
    </source>
</evidence>
<protein>
    <submittedName>
        <fullName evidence="8">Fanconi anemia group I protein</fullName>
    </submittedName>
</protein>